<evidence type="ECO:0000259" key="6">
    <source>
        <dbReference type="Pfam" id="PF12012"/>
    </source>
</evidence>
<keyword evidence="4" id="KW-0175">Coiled coil</keyword>
<feature type="coiled-coil region" evidence="4">
    <location>
        <begin position="437"/>
        <end position="478"/>
    </location>
</feature>
<dbReference type="Proteomes" id="UP001059041">
    <property type="component" value="Linkage Group LG23"/>
</dbReference>
<feature type="domain" description="ZMYM2-like/QRICH1 C-terminal" evidence="6">
    <location>
        <begin position="175"/>
        <end position="315"/>
    </location>
</feature>
<evidence type="ECO:0000256" key="5">
    <source>
        <dbReference type="SAM" id="MobiDB-lite"/>
    </source>
</evidence>
<dbReference type="InterPro" id="IPR052787">
    <property type="entry name" value="MAVS"/>
</dbReference>
<name>A0A9W7T8M4_TRIRA</name>
<dbReference type="Pfam" id="PF12012">
    <property type="entry name" value="DUF3504"/>
    <property type="match status" value="1"/>
</dbReference>
<gene>
    <name evidence="7" type="ORF">IRJ41_015715</name>
</gene>
<dbReference type="PANTHER" id="PTHR21446:SF12">
    <property type="entry name" value="POTASSIUM CHANNEL TETRAMERIZATION DOMAIN CONTAINING 1"/>
    <property type="match status" value="1"/>
</dbReference>
<feature type="region of interest" description="Disordered" evidence="5">
    <location>
        <begin position="493"/>
        <end position="548"/>
    </location>
</feature>
<proteinExistence type="predicted"/>
<evidence type="ECO:0000256" key="4">
    <source>
        <dbReference type="SAM" id="Coils"/>
    </source>
</evidence>
<keyword evidence="3" id="KW-0832">Ubl conjugation</keyword>
<keyword evidence="8" id="KW-1185">Reference proteome</keyword>
<dbReference type="PANTHER" id="PTHR21446">
    <property type="entry name" value="DUF3504 DOMAIN-CONTAINING PROTEIN"/>
    <property type="match status" value="1"/>
</dbReference>
<feature type="region of interest" description="Disordered" evidence="5">
    <location>
        <begin position="1"/>
        <end position="24"/>
    </location>
</feature>
<keyword evidence="2" id="KW-0597">Phosphoprotein</keyword>
<dbReference type="EMBL" id="JAFHDT010000023">
    <property type="protein sequence ID" value="KAI7792494.1"/>
    <property type="molecule type" value="Genomic_DNA"/>
</dbReference>
<evidence type="ECO:0000256" key="3">
    <source>
        <dbReference type="ARBA" id="ARBA00022843"/>
    </source>
</evidence>
<feature type="compositionally biased region" description="Acidic residues" evidence="5">
    <location>
        <begin position="11"/>
        <end position="21"/>
    </location>
</feature>
<comment type="caution">
    <text evidence="7">The sequence shown here is derived from an EMBL/GenBank/DDBJ whole genome shotgun (WGS) entry which is preliminary data.</text>
</comment>
<accession>A0A9W7T8M4</accession>
<dbReference type="InterPro" id="IPR021893">
    <property type="entry name" value="ZMYM2-like_C"/>
</dbReference>
<organism evidence="7 8">
    <name type="scientific">Triplophysa rosa</name>
    <name type="common">Cave loach</name>
    <dbReference type="NCBI Taxonomy" id="992332"/>
    <lineage>
        <taxon>Eukaryota</taxon>
        <taxon>Metazoa</taxon>
        <taxon>Chordata</taxon>
        <taxon>Craniata</taxon>
        <taxon>Vertebrata</taxon>
        <taxon>Euteleostomi</taxon>
        <taxon>Actinopterygii</taxon>
        <taxon>Neopterygii</taxon>
        <taxon>Teleostei</taxon>
        <taxon>Ostariophysi</taxon>
        <taxon>Cypriniformes</taxon>
        <taxon>Nemacheilidae</taxon>
        <taxon>Triplophysa</taxon>
    </lineage>
</organism>
<evidence type="ECO:0000313" key="8">
    <source>
        <dbReference type="Proteomes" id="UP001059041"/>
    </source>
</evidence>
<evidence type="ECO:0000313" key="7">
    <source>
        <dbReference type="EMBL" id="KAI7792494.1"/>
    </source>
</evidence>
<sequence>MNMFDLKCDSSSDEEGEEMDGGDPTLAAQISRCANISSADLDELENSRNESSTVKQTVWAVNCFKAWIREKQINIDFKTIEKSDLAQVLREFYGSIRTSKGELYGISSYVVLRAALNRFFNDPPLHRGWNLMQDAEFRPANNVFKGIVKHIRRSGQDVKIHYPTISPEDLDILKHSSALDPGNPRGLLNKVWFDIQLHFGLRGKEGNRHLRPDSMTLKRDLNGLKYFTMVLQDVFRESKNPIKRDKDKKGAAMYEEPGNPLCPVASLEKYLSKIPPDAKALYLQPKRTHVFNDEFWYTALPLGVNNLSQMLPKICREAGTQTTYTNHSLRLTALQKLTESRQIMTVCVHSGHIETNPQLQQESAPYSASSEIDSSSVTQESLVSSHGWLKKEPENEIIEWENINSEAAVDAEQDNTSNAISTTTPMEDLPPSVMLTITKLQCLVESKQQKIEALEKQVQDLQEDRKFLRTQIENLTSARVVQVPEASTSVFLRPRSHKRRQNSTSNPCDSDESFTDGSDTSDSSEELSNIKKKRHNKKKRKRGYVQCE</sequence>
<protein>
    <recommendedName>
        <fullName evidence="6">ZMYM2-like/QRICH1 C-terminal domain-containing protein</fullName>
    </recommendedName>
</protein>
<dbReference type="AlphaFoldDB" id="A0A9W7T8M4"/>
<keyword evidence="1" id="KW-1017">Isopeptide bond</keyword>
<evidence type="ECO:0000256" key="2">
    <source>
        <dbReference type="ARBA" id="ARBA00022553"/>
    </source>
</evidence>
<evidence type="ECO:0000256" key="1">
    <source>
        <dbReference type="ARBA" id="ARBA00022499"/>
    </source>
</evidence>
<dbReference type="InterPro" id="IPR031591">
    <property type="entry name" value="CCDC106"/>
</dbReference>
<dbReference type="Pfam" id="PF15794">
    <property type="entry name" value="CCDC106"/>
    <property type="match status" value="1"/>
</dbReference>
<reference evidence="7" key="1">
    <citation type="submission" date="2021-02" db="EMBL/GenBank/DDBJ databases">
        <title>Comparative genomics reveals that relaxation of natural selection precedes convergent phenotypic evolution of cavefish.</title>
        <authorList>
            <person name="Peng Z."/>
        </authorList>
    </citation>
    <scope>NUCLEOTIDE SEQUENCE</scope>
    <source>
        <tissue evidence="7">Muscle</tissue>
    </source>
</reference>
<feature type="compositionally biased region" description="Basic and acidic residues" evidence="5">
    <location>
        <begin position="1"/>
        <end position="10"/>
    </location>
</feature>
<feature type="compositionally biased region" description="Basic residues" evidence="5">
    <location>
        <begin position="530"/>
        <end position="548"/>
    </location>
</feature>